<dbReference type="InterPro" id="IPR011330">
    <property type="entry name" value="Glyco_hydro/deAcase_b/a-brl"/>
</dbReference>
<sequence length="304" mass="34035">MLKLDGYKLKKQFNTPLQFNTALQVQGLVMLRQNLASAITLLALSSFQVTSTAYAATNLATTNQADLKWPNNYQAAVSLSYDDALLSQLNYAIPALNKHGFKASFYLTLSNSGTQTALARWRDIAADGHELGNHTLFHACSKSIEGREWVEPHNNIDTKTVAQMQQEIETANTFLQAIDQQTERTFTPPCGDFYAADGNYIDAIRENFVAIKGYNPQLAPKFDLLLMPENVDGETLINFVKQAQQQGGIANILFHGIEEDYLSVSNQAHNELLQYLSDNRDLLWVDTYLNIMQHVKQRTTAPAQ</sequence>
<dbReference type="PANTHER" id="PTHR34216">
    <property type="match status" value="1"/>
</dbReference>
<accession>A0ABM6JH67</accession>
<protein>
    <recommendedName>
        <fullName evidence="2">NodB homology domain-containing protein</fullName>
    </recommendedName>
</protein>
<name>A0ABM6JH67_9GAMM</name>
<dbReference type="InterPro" id="IPR002509">
    <property type="entry name" value="NODB_dom"/>
</dbReference>
<proteinExistence type="predicted"/>
<dbReference type="InterPro" id="IPR051398">
    <property type="entry name" value="Polysacch_Deacetylase"/>
</dbReference>
<dbReference type="CDD" id="cd10967">
    <property type="entry name" value="CE4_GLA_like_6s"/>
    <property type="match status" value="1"/>
</dbReference>
<dbReference type="Gene3D" id="3.20.20.370">
    <property type="entry name" value="Glycoside hydrolase/deacetylase"/>
    <property type="match status" value="1"/>
</dbReference>
<reference evidence="3 4" key="1">
    <citation type="submission" date="2017-03" db="EMBL/GenBank/DDBJ databases">
        <title>Genome sequencing of Shewanella japonica KCTC 22435.</title>
        <authorList>
            <person name="Kim K.M."/>
        </authorList>
    </citation>
    <scope>NUCLEOTIDE SEQUENCE [LARGE SCALE GENOMIC DNA]</scope>
    <source>
        <strain evidence="3 4">KCTC 22435</strain>
    </source>
</reference>
<evidence type="ECO:0000259" key="2">
    <source>
        <dbReference type="PROSITE" id="PS51677"/>
    </source>
</evidence>
<dbReference type="Proteomes" id="UP000191820">
    <property type="component" value="Chromosome"/>
</dbReference>
<evidence type="ECO:0000256" key="1">
    <source>
        <dbReference type="ARBA" id="ARBA00022729"/>
    </source>
</evidence>
<feature type="domain" description="NodB homology" evidence="2">
    <location>
        <begin position="75"/>
        <end position="304"/>
    </location>
</feature>
<keyword evidence="1" id="KW-0732">Signal</keyword>
<organism evidence="3 4">
    <name type="scientific">Shewanella japonica</name>
    <dbReference type="NCBI Taxonomy" id="93973"/>
    <lineage>
        <taxon>Bacteria</taxon>
        <taxon>Pseudomonadati</taxon>
        <taxon>Pseudomonadota</taxon>
        <taxon>Gammaproteobacteria</taxon>
        <taxon>Alteromonadales</taxon>
        <taxon>Shewanellaceae</taxon>
        <taxon>Shewanella</taxon>
    </lineage>
</organism>
<dbReference type="Pfam" id="PF01522">
    <property type="entry name" value="Polysacc_deac_1"/>
    <property type="match status" value="1"/>
</dbReference>
<gene>
    <name evidence="3" type="ORF">SJ2017_0900</name>
</gene>
<dbReference type="PANTHER" id="PTHR34216:SF11">
    <property type="entry name" value="CHITOOLIGOSACCHARIDE DEACETYLASE"/>
    <property type="match status" value="1"/>
</dbReference>
<dbReference type="PROSITE" id="PS51677">
    <property type="entry name" value="NODB"/>
    <property type="match status" value="1"/>
</dbReference>
<dbReference type="EMBL" id="CP020472">
    <property type="protein sequence ID" value="ARD21231.1"/>
    <property type="molecule type" value="Genomic_DNA"/>
</dbReference>
<dbReference type="SUPFAM" id="SSF88713">
    <property type="entry name" value="Glycoside hydrolase/deacetylase"/>
    <property type="match status" value="1"/>
</dbReference>
<evidence type="ECO:0000313" key="3">
    <source>
        <dbReference type="EMBL" id="ARD21231.1"/>
    </source>
</evidence>
<keyword evidence="4" id="KW-1185">Reference proteome</keyword>
<evidence type="ECO:0000313" key="4">
    <source>
        <dbReference type="Proteomes" id="UP000191820"/>
    </source>
</evidence>